<accession>A0ABX1NG97</accession>
<sequence length="220" mass="25304">MDTFTIFFGRLLETFKINAHQAQGVLTCDEYDARALVKELYDYRNATVKGYDHPIRRAWDPINRVLDFSELRPLEVGEYYAIIIFLGGIYAEAALRSHRRKQFEKAADYAEWFYSLMDDLRSGLVVYESDNYTRGLVIKVEATRRGQTGGEKRHAAMRELEQWAVAKFRARTWSSPNAAAHELRDEVVAHGKTIGANLSPFNAQRTIYDWLRNASKDNAG</sequence>
<evidence type="ECO:0000313" key="2">
    <source>
        <dbReference type="Proteomes" id="UP000634522"/>
    </source>
</evidence>
<gene>
    <name evidence="1" type="ORF">GPA27_13135</name>
</gene>
<dbReference type="Proteomes" id="UP000634522">
    <property type="component" value="Unassembled WGS sequence"/>
</dbReference>
<reference evidence="1 2" key="1">
    <citation type="submission" date="2019-12" db="EMBL/GenBank/DDBJ databases">
        <title>Comparative genomics gives insights into the taxonomy of the Azoarcus-Aromatoleum group and reveals separate origins of nif in the plant-associated Azoarcus and non-plant-associated Aromatoleum sub-groups.</title>
        <authorList>
            <person name="Lafos M."/>
            <person name="Maluk M."/>
            <person name="Batista M."/>
            <person name="Junghare M."/>
            <person name="Carmona M."/>
            <person name="Faoro H."/>
            <person name="Cruz L.M."/>
            <person name="Battistoni F."/>
            <person name="De Souza E."/>
            <person name="Pedrosa F."/>
            <person name="Chen W.-M."/>
            <person name="Poole P.S."/>
            <person name="Dixon R.A."/>
            <person name="James E.K."/>
        </authorList>
    </citation>
    <scope>NUCLEOTIDE SEQUENCE [LARGE SCALE GENOMIC DNA]</scope>
    <source>
        <strain evidence="1 2">T</strain>
    </source>
</reference>
<dbReference type="RefSeq" id="WP_169141084.1">
    <property type="nucleotide sequence ID" value="NZ_WTVS01000025.1"/>
</dbReference>
<name>A0ABX1NG97_9RHOO</name>
<keyword evidence="2" id="KW-1185">Reference proteome</keyword>
<protein>
    <submittedName>
        <fullName evidence="1">Uncharacterized protein</fullName>
    </submittedName>
</protein>
<evidence type="ECO:0000313" key="1">
    <source>
        <dbReference type="EMBL" id="NMF98328.1"/>
    </source>
</evidence>
<dbReference type="EMBL" id="WTVS01000025">
    <property type="protein sequence ID" value="NMF98328.1"/>
    <property type="molecule type" value="Genomic_DNA"/>
</dbReference>
<organism evidence="1 2">
    <name type="scientific">Aromatoleum toluolicum</name>
    <dbReference type="NCBI Taxonomy" id="90060"/>
    <lineage>
        <taxon>Bacteria</taxon>
        <taxon>Pseudomonadati</taxon>
        <taxon>Pseudomonadota</taxon>
        <taxon>Betaproteobacteria</taxon>
        <taxon>Rhodocyclales</taxon>
        <taxon>Rhodocyclaceae</taxon>
        <taxon>Aromatoleum</taxon>
    </lineage>
</organism>
<comment type="caution">
    <text evidence="1">The sequence shown here is derived from an EMBL/GenBank/DDBJ whole genome shotgun (WGS) entry which is preliminary data.</text>
</comment>
<proteinExistence type="predicted"/>